<feature type="domain" description="ABC3 transporter permease C-terminal" evidence="8">
    <location>
        <begin position="473"/>
        <end position="612"/>
    </location>
</feature>
<comment type="similarity">
    <text evidence="6">Belongs to the ABC-4 integral membrane protein family.</text>
</comment>
<dbReference type="InterPro" id="IPR003838">
    <property type="entry name" value="ABC3_permease_C"/>
</dbReference>
<gene>
    <name evidence="9" type="ORF">EQM13_13355</name>
</gene>
<dbReference type="KEGG" id="spoa:EQM13_13355"/>
<evidence type="ECO:0000256" key="5">
    <source>
        <dbReference type="ARBA" id="ARBA00023136"/>
    </source>
</evidence>
<accession>A0A410QEZ7</accession>
<feature type="transmembrane region" description="Helical" evidence="7">
    <location>
        <begin position="470"/>
        <end position="494"/>
    </location>
</feature>
<evidence type="ECO:0000313" key="9">
    <source>
        <dbReference type="EMBL" id="QAT62479.1"/>
    </source>
</evidence>
<keyword evidence="10" id="KW-1185">Reference proteome</keyword>
<reference evidence="10" key="1">
    <citation type="submission" date="2019-01" db="EMBL/GenBank/DDBJ databases">
        <title>Draft genomes of a novel of Sporanaerobacter strains.</title>
        <authorList>
            <person name="Ma S."/>
        </authorList>
    </citation>
    <scope>NUCLEOTIDE SEQUENCE [LARGE SCALE GENOMIC DNA]</scope>
    <source>
        <strain evidence="10">NJN-17</strain>
    </source>
</reference>
<dbReference type="PANTHER" id="PTHR30572:SF4">
    <property type="entry name" value="ABC TRANSPORTER PERMEASE YTRF"/>
    <property type="match status" value="1"/>
</dbReference>
<keyword evidence="3 7" id="KW-0812">Transmembrane</keyword>
<evidence type="ECO:0000256" key="2">
    <source>
        <dbReference type="ARBA" id="ARBA00022475"/>
    </source>
</evidence>
<evidence type="ECO:0000256" key="1">
    <source>
        <dbReference type="ARBA" id="ARBA00004651"/>
    </source>
</evidence>
<dbReference type="Proteomes" id="UP000287969">
    <property type="component" value="Chromosome"/>
</dbReference>
<dbReference type="RefSeq" id="WP_128752956.1">
    <property type="nucleotide sequence ID" value="NZ_CP035282.1"/>
</dbReference>
<evidence type="ECO:0000256" key="3">
    <source>
        <dbReference type="ARBA" id="ARBA00022692"/>
    </source>
</evidence>
<feature type="transmembrane region" description="Helical" evidence="7">
    <location>
        <begin position="515"/>
        <end position="538"/>
    </location>
</feature>
<organism evidence="9 10">
    <name type="scientific">Acidilutibacter cellobiosedens</name>
    <dbReference type="NCBI Taxonomy" id="2507161"/>
    <lineage>
        <taxon>Bacteria</taxon>
        <taxon>Bacillati</taxon>
        <taxon>Bacillota</taxon>
        <taxon>Tissierellia</taxon>
        <taxon>Tissierellales</taxon>
        <taxon>Acidilutibacteraceae</taxon>
        <taxon>Acidilutibacter</taxon>
    </lineage>
</organism>
<dbReference type="InterPro" id="IPR050250">
    <property type="entry name" value="Macrolide_Exporter_MacB"/>
</dbReference>
<comment type="subcellular location">
    <subcellularLocation>
        <location evidence="1">Cell membrane</location>
        <topology evidence="1">Multi-pass membrane protein</topology>
    </subcellularLocation>
</comment>
<evidence type="ECO:0000256" key="6">
    <source>
        <dbReference type="ARBA" id="ARBA00038076"/>
    </source>
</evidence>
<evidence type="ECO:0000259" key="8">
    <source>
        <dbReference type="Pfam" id="PF02687"/>
    </source>
</evidence>
<evidence type="ECO:0000313" key="10">
    <source>
        <dbReference type="Proteomes" id="UP000287969"/>
    </source>
</evidence>
<protein>
    <submittedName>
        <fullName evidence="9">FtsX-like permease family protein</fullName>
    </submittedName>
</protein>
<keyword evidence="5 7" id="KW-0472">Membrane</keyword>
<proteinExistence type="inferred from homology"/>
<sequence length="621" mass="70250">MLLKNSLKQMGRTKARTIVFLLLTVLTVTFLSLGINLWRTCNDNMEKYEKVFTTVGVVNQKENSVELKQSWNSARKEYTYWDEPIYDYILPISLLDFKGAGYIIKPEQRPYYGAYSPGIKIRSAKDEEDVESKLNSIVEIVAYGDCIPSDPVKVKVKRVLHGTFDLEGTDIWLCDEFNDNPGLLEKGKTYITFIEQIPNEHKDSYMERSYEFIPENLTISTQRNKKGETVAGEDMLSEKWEEVTDNFYETEKVKKWENLGKAEDRFFEDTFPVVPTNKTEFLMEFNQGSASICDGRDITKEEYEEGDKVCIIHWKFAQINNLKVGDNLNLKLYYADYEKSASQIFRANGTVSDFGLLNAQGEEYPVFEDSNYKIVGFYSNTANTEAEPTGYELGRNAVVIPSKSVKNSDENNIVGYGPMKGYNTCFQIPNGTTKEYMEKFKALGISNLEVEFYDGGYEKLSSGMQNLKTVAVVLVAVSGATTLAILFFFVFLFISKQKKRTAIERSLGMNRKECTLSMLYGILIIISIGAVTGSFAGFKTADFIMSKSTNMETELYSTAFSNWVNNSDKMANLSEINVSANPMTPVVVCLGVVIVSFVISLIFIKNNLKAEPLELLSKSEE</sequence>
<dbReference type="GO" id="GO:0005886">
    <property type="term" value="C:plasma membrane"/>
    <property type="evidence" value="ECO:0007669"/>
    <property type="project" value="UniProtKB-SubCell"/>
</dbReference>
<dbReference type="GO" id="GO:0022857">
    <property type="term" value="F:transmembrane transporter activity"/>
    <property type="evidence" value="ECO:0007669"/>
    <property type="project" value="TreeGrafter"/>
</dbReference>
<dbReference type="Pfam" id="PF02687">
    <property type="entry name" value="FtsX"/>
    <property type="match status" value="1"/>
</dbReference>
<evidence type="ECO:0000256" key="4">
    <source>
        <dbReference type="ARBA" id="ARBA00022989"/>
    </source>
</evidence>
<dbReference type="EMBL" id="CP035282">
    <property type="protein sequence ID" value="QAT62479.1"/>
    <property type="molecule type" value="Genomic_DNA"/>
</dbReference>
<dbReference type="PANTHER" id="PTHR30572">
    <property type="entry name" value="MEMBRANE COMPONENT OF TRANSPORTER-RELATED"/>
    <property type="match status" value="1"/>
</dbReference>
<dbReference type="AlphaFoldDB" id="A0A410QEZ7"/>
<evidence type="ECO:0000256" key="7">
    <source>
        <dbReference type="SAM" id="Phobius"/>
    </source>
</evidence>
<name>A0A410QEZ7_9FIRM</name>
<keyword evidence="2" id="KW-1003">Cell membrane</keyword>
<feature type="transmembrane region" description="Helical" evidence="7">
    <location>
        <begin position="583"/>
        <end position="604"/>
    </location>
</feature>
<keyword evidence="4 7" id="KW-1133">Transmembrane helix</keyword>
<dbReference type="OrthoDB" id="2062006at2"/>